<evidence type="ECO:0000313" key="1">
    <source>
        <dbReference type="EMBL" id="RDX40363.1"/>
    </source>
</evidence>
<dbReference type="AlphaFoldDB" id="A0A371CJB2"/>
<gene>
    <name evidence="1" type="ORF">OH76DRAFT_1423746</name>
</gene>
<reference evidence="1 2" key="1">
    <citation type="journal article" date="2018" name="Biotechnol. Biofuels">
        <title>Integrative visual omics of the white-rot fungus Polyporus brumalis exposes the biotechnological potential of its oxidative enzymes for delignifying raw plant biomass.</title>
        <authorList>
            <person name="Miyauchi S."/>
            <person name="Rancon A."/>
            <person name="Drula E."/>
            <person name="Hage H."/>
            <person name="Chaduli D."/>
            <person name="Favel A."/>
            <person name="Grisel S."/>
            <person name="Henrissat B."/>
            <person name="Herpoel-Gimbert I."/>
            <person name="Ruiz-Duenas F.J."/>
            <person name="Chevret D."/>
            <person name="Hainaut M."/>
            <person name="Lin J."/>
            <person name="Wang M."/>
            <person name="Pangilinan J."/>
            <person name="Lipzen A."/>
            <person name="Lesage-Meessen L."/>
            <person name="Navarro D."/>
            <person name="Riley R."/>
            <person name="Grigoriev I.V."/>
            <person name="Zhou S."/>
            <person name="Raouche S."/>
            <person name="Rosso M.N."/>
        </authorList>
    </citation>
    <scope>NUCLEOTIDE SEQUENCE [LARGE SCALE GENOMIC DNA]</scope>
    <source>
        <strain evidence="1 2">BRFM 1820</strain>
    </source>
</reference>
<accession>A0A371CJB2</accession>
<dbReference type="OrthoDB" id="2754196at2759"/>
<name>A0A371CJB2_9APHY</name>
<dbReference type="Gene3D" id="1.20.1280.50">
    <property type="match status" value="1"/>
</dbReference>
<dbReference type="SUPFAM" id="SSF52047">
    <property type="entry name" value="RNI-like"/>
    <property type="match status" value="1"/>
</dbReference>
<protein>
    <submittedName>
        <fullName evidence="1">Uncharacterized protein</fullName>
    </submittedName>
</protein>
<dbReference type="STRING" id="139420.A0A371CJB2"/>
<proteinExistence type="predicted"/>
<sequence length="596" mass="67090">MPNPLFSSLLEQLQKAYARDGPSMSREDSIHPAAQEQLRAISVVTIHRLPNEVLIAIFKEVLVSSQRRDAFRLEDREHALLAYQRRNTYRLANRQDARVDTSTLIMLTHVCQKWRHVALAYPLFWTRVDGQHRGQLDTFIERSQNAPLSLYLHTGVSNLHDIVLSTASRLKRLDLTALDVDGEEESMWSILSTIQAPVLECFTLSTCNSFPDPTVPVTRTFLFNQTSLSLKALAIYQLPPWALANDFPLLTHLYIALTDDAPYPISGILDVLRAAPRLQYIHLSAVPGCEDVLDLGNPVPLLHLRSLVINSSYMDNAFQMLSALSLPRHAYVRLDDLYFNLFHGIPGLPRLPVTEEAHHLDLIVQGSFLRMICTGPSSGLWVQMGDDFLRDHNGRDLDEWLSALPSALPLEQVTSLRLSAGDHPRIFQALLPHLPRLNDLKVFFDIQFERMREPMGLGAYTAMGPLLYSCLSQASPLLVPDLKSVFVSVGSGRLHVAPDVSADELARMLATRAFKGSPIQTFTIRPFSACQWADDAVFSLVDSQLSGLREFPEFVVLPPSRVLGTYTHMACWEMKEAEQYWELASTDKPLYLNFIA</sequence>
<evidence type="ECO:0000313" key="2">
    <source>
        <dbReference type="Proteomes" id="UP000256964"/>
    </source>
</evidence>
<dbReference type="Proteomes" id="UP000256964">
    <property type="component" value="Unassembled WGS sequence"/>
</dbReference>
<dbReference type="Gene3D" id="3.80.10.10">
    <property type="entry name" value="Ribonuclease Inhibitor"/>
    <property type="match status" value="1"/>
</dbReference>
<keyword evidence="2" id="KW-1185">Reference proteome</keyword>
<organism evidence="1 2">
    <name type="scientific">Lentinus brumalis</name>
    <dbReference type="NCBI Taxonomy" id="2498619"/>
    <lineage>
        <taxon>Eukaryota</taxon>
        <taxon>Fungi</taxon>
        <taxon>Dikarya</taxon>
        <taxon>Basidiomycota</taxon>
        <taxon>Agaricomycotina</taxon>
        <taxon>Agaricomycetes</taxon>
        <taxon>Polyporales</taxon>
        <taxon>Polyporaceae</taxon>
        <taxon>Lentinus</taxon>
    </lineage>
</organism>
<dbReference type="EMBL" id="KZ857561">
    <property type="protein sequence ID" value="RDX40363.1"/>
    <property type="molecule type" value="Genomic_DNA"/>
</dbReference>
<dbReference type="InterPro" id="IPR032675">
    <property type="entry name" value="LRR_dom_sf"/>
</dbReference>